<proteinExistence type="inferred from homology"/>
<dbReference type="GO" id="GO:0016491">
    <property type="term" value="F:oxidoreductase activity"/>
    <property type="evidence" value="ECO:0007669"/>
    <property type="project" value="UniProtKB-KW"/>
</dbReference>
<dbReference type="Proteomes" id="UP000570517">
    <property type="component" value="Unassembled WGS sequence"/>
</dbReference>
<keyword evidence="2" id="KW-0560">Oxidoreductase</keyword>
<comment type="caution">
    <text evidence="3">The sequence shown here is derived from an EMBL/GenBank/DDBJ whole genome shotgun (WGS) entry which is preliminary data.</text>
</comment>
<evidence type="ECO:0000313" key="3">
    <source>
        <dbReference type="EMBL" id="NVN49674.1"/>
    </source>
</evidence>
<dbReference type="InterPro" id="IPR002347">
    <property type="entry name" value="SDR_fam"/>
</dbReference>
<dbReference type="RefSeq" id="WP_178358033.1">
    <property type="nucleotide sequence ID" value="NZ_JABFYL010000017.1"/>
</dbReference>
<dbReference type="PRINTS" id="PR00081">
    <property type="entry name" value="GDHRDH"/>
</dbReference>
<organism evidence="3 4">
    <name type="scientific">Mycolicibacterium hippocampi</name>
    <dbReference type="NCBI Taxonomy" id="659824"/>
    <lineage>
        <taxon>Bacteria</taxon>
        <taxon>Bacillati</taxon>
        <taxon>Actinomycetota</taxon>
        <taxon>Actinomycetes</taxon>
        <taxon>Mycobacteriales</taxon>
        <taxon>Mycobacteriaceae</taxon>
        <taxon>Mycolicibacterium</taxon>
    </lineage>
</organism>
<dbReference type="EMBL" id="JABFYL010000017">
    <property type="protein sequence ID" value="NVN49674.1"/>
    <property type="molecule type" value="Genomic_DNA"/>
</dbReference>
<protein>
    <submittedName>
        <fullName evidence="3">Oxidoreductase, short-chain dehydrogenase/reductase family</fullName>
    </submittedName>
</protein>
<sequence length="319" mass="33456">MTTASAPSALDLVDGVDLTGKICVITGASSGLGRESARALAATGAHVIMAGRNGDDLAATETWVREHVPAATLSKVHLDLASLAGIAAAAAQIQDLTGAVHVLMNNAGVMFTPFGRTADGFEMQFGTNHLGHFELTRALLPALVAADGARIVNLSSAGHRMGDVDFDDPNWERRDYDKFVAYGASKTANVLHAVELDRRLRDNGVRALAVHPGIVATSLARHMSSDDFAALGTVRTVERDPAARRVDVSREFVPPEMGAATQVWAAVSDELDGQGGIYLSDCRVATAASYAVDEARALALWDLSERLCAPGAARLGSSV</sequence>
<dbReference type="PANTHER" id="PTHR24320:SF283">
    <property type="entry name" value="RETINOL DEHYDROGENASE 11"/>
    <property type="match status" value="1"/>
</dbReference>
<dbReference type="PANTHER" id="PTHR24320">
    <property type="entry name" value="RETINOL DEHYDROGENASE"/>
    <property type="match status" value="1"/>
</dbReference>
<accession>A0A850PN32</accession>
<evidence type="ECO:0000256" key="1">
    <source>
        <dbReference type="ARBA" id="ARBA00006484"/>
    </source>
</evidence>
<keyword evidence="4" id="KW-1185">Reference proteome</keyword>
<gene>
    <name evidence="3" type="ORF">HLY00_5797</name>
</gene>
<dbReference type="SUPFAM" id="SSF51735">
    <property type="entry name" value="NAD(P)-binding Rossmann-fold domains"/>
    <property type="match status" value="1"/>
</dbReference>
<comment type="similarity">
    <text evidence="1">Belongs to the short-chain dehydrogenases/reductases (SDR) family.</text>
</comment>
<reference evidence="3 4" key="1">
    <citation type="submission" date="2020-05" db="EMBL/GenBank/DDBJ databases">
        <title>Draft genome sequence of Mycobacterium hippocampi DL, isolated from European seabass, Dicentrarchus labrax, reared in fish farms.</title>
        <authorList>
            <person name="Stathopoulou P."/>
            <person name="Asimakis E."/>
            <person name="Tzokas K."/>
            <person name="Batargias C."/>
            <person name="Tsiamis G."/>
        </authorList>
    </citation>
    <scope>NUCLEOTIDE SEQUENCE [LARGE SCALE GENOMIC DNA]</scope>
    <source>
        <strain evidence="3 4">DL</strain>
    </source>
</reference>
<dbReference type="Gene3D" id="3.40.50.720">
    <property type="entry name" value="NAD(P)-binding Rossmann-like Domain"/>
    <property type="match status" value="1"/>
</dbReference>
<dbReference type="AlphaFoldDB" id="A0A850PN32"/>
<name>A0A850PN32_9MYCO</name>
<evidence type="ECO:0000256" key="2">
    <source>
        <dbReference type="ARBA" id="ARBA00023002"/>
    </source>
</evidence>
<evidence type="ECO:0000313" key="4">
    <source>
        <dbReference type="Proteomes" id="UP000570517"/>
    </source>
</evidence>
<dbReference type="Pfam" id="PF00106">
    <property type="entry name" value="adh_short"/>
    <property type="match status" value="1"/>
</dbReference>
<dbReference type="InterPro" id="IPR036291">
    <property type="entry name" value="NAD(P)-bd_dom_sf"/>
</dbReference>